<evidence type="ECO:0000256" key="10">
    <source>
        <dbReference type="ARBA" id="ARBA00023065"/>
    </source>
</evidence>
<comment type="subcellular location">
    <subcellularLocation>
        <location evidence="1">Cell membrane</location>
        <topology evidence="1">Multi-pass membrane protein</topology>
    </subcellularLocation>
</comment>
<dbReference type="InterPro" id="IPR039261">
    <property type="entry name" value="FNR_nucleotide-bd"/>
</dbReference>
<comment type="caution">
    <text evidence="15">The sequence shown here is derived from an EMBL/GenBank/DDBJ whole genome shotgun (WGS) entry which is preliminary data.</text>
</comment>
<keyword evidence="16" id="KW-1185">Reference proteome</keyword>
<evidence type="ECO:0000256" key="9">
    <source>
        <dbReference type="ARBA" id="ARBA00023002"/>
    </source>
</evidence>
<dbReference type="InterPro" id="IPR017927">
    <property type="entry name" value="FAD-bd_FR_type"/>
</dbReference>
<evidence type="ECO:0000259" key="14">
    <source>
        <dbReference type="PROSITE" id="PS51384"/>
    </source>
</evidence>
<dbReference type="PANTHER" id="PTHR32361">
    <property type="entry name" value="FERRIC/CUPRIC REDUCTASE TRANSMEMBRANE COMPONENT"/>
    <property type="match status" value="1"/>
</dbReference>
<evidence type="ECO:0000256" key="13">
    <source>
        <dbReference type="SAM" id="Phobius"/>
    </source>
</evidence>
<dbReference type="PANTHER" id="PTHR32361:SF28">
    <property type="entry name" value="FRP1P"/>
    <property type="match status" value="1"/>
</dbReference>
<dbReference type="GO" id="GO:0052851">
    <property type="term" value="F:ferric-chelate reductase (NADPH) activity"/>
    <property type="evidence" value="ECO:0007669"/>
    <property type="project" value="UniProtKB-EC"/>
</dbReference>
<dbReference type="AlphaFoldDB" id="A0A9P5D3D2"/>
<comment type="similarity">
    <text evidence="2">Belongs to the ferric reductase (FRE) family.</text>
</comment>
<dbReference type="Gene3D" id="2.40.30.10">
    <property type="entry name" value="Translation factors"/>
    <property type="match status" value="1"/>
</dbReference>
<feature type="transmembrane region" description="Helical" evidence="13">
    <location>
        <begin position="211"/>
        <end position="232"/>
    </location>
</feature>
<dbReference type="SUPFAM" id="SSF52343">
    <property type="entry name" value="Ferredoxin reductase-like, C-terminal NADP-linked domain"/>
    <property type="match status" value="1"/>
</dbReference>
<feature type="transmembrane region" description="Helical" evidence="13">
    <location>
        <begin position="108"/>
        <end position="127"/>
    </location>
</feature>
<dbReference type="SFLD" id="SFLDG01168">
    <property type="entry name" value="Ferric_reductase_subgroup_(FRE"/>
    <property type="match status" value="1"/>
</dbReference>
<dbReference type="GO" id="GO:0006879">
    <property type="term" value="P:intracellular iron ion homeostasis"/>
    <property type="evidence" value="ECO:0007669"/>
    <property type="project" value="TreeGrafter"/>
</dbReference>
<dbReference type="GO" id="GO:0006826">
    <property type="term" value="P:iron ion transport"/>
    <property type="evidence" value="ECO:0007669"/>
    <property type="project" value="TreeGrafter"/>
</dbReference>
<evidence type="ECO:0000256" key="2">
    <source>
        <dbReference type="ARBA" id="ARBA00006278"/>
    </source>
</evidence>
<evidence type="ECO:0000256" key="3">
    <source>
        <dbReference type="ARBA" id="ARBA00012668"/>
    </source>
</evidence>
<keyword evidence="7" id="KW-0249">Electron transport</keyword>
<feature type="transmembrane region" description="Helical" evidence="13">
    <location>
        <begin position="23"/>
        <end position="44"/>
    </location>
</feature>
<feature type="transmembrane region" description="Helical" evidence="13">
    <location>
        <begin position="239"/>
        <end position="256"/>
    </location>
</feature>
<reference evidence="15" key="1">
    <citation type="submission" date="2020-03" db="EMBL/GenBank/DDBJ databases">
        <title>Site-based positive gene gene selection in Geosmithia morbida across the United States reveals a broad range of putative effectors and factors for local host and environmental adapation.</title>
        <authorList>
            <person name="Onufrak A."/>
            <person name="Murdoch R.W."/>
            <person name="Gazis R."/>
            <person name="Huff M."/>
            <person name="Staton M."/>
            <person name="Klingeman W."/>
            <person name="Hadziabdic D."/>
        </authorList>
    </citation>
    <scope>NUCLEOTIDE SEQUENCE</scope>
    <source>
        <strain evidence="15">1262</strain>
    </source>
</reference>
<dbReference type="RefSeq" id="XP_035324700.1">
    <property type="nucleotide sequence ID" value="XM_035463276.1"/>
</dbReference>
<dbReference type="Proteomes" id="UP000749293">
    <property type="component" value="Unassembled WGS sequence"/>
</dbReference>
<dbReference type="GeneID" id="55967524"/>
<evidence type="ECO:0000256" key="1">
    <source>
        <dbReference type="ARBA" id="ARBA00004651"/>
    </source>
</evidence>
<evidence type="ECO:0000256" key="11">
    <source>
        <dbReference type="ARBA" id="ARBA00023136"/>
    </source>
</evidence>
<gene>
    <name evidence="15" type="ORF">GMORB2_1294</name>
</gene>
<keyword evidence="6 13" id="KW-0812">Transmembrane</keyword>
<dbReference type="EC" id="1.16.1.9" evidence="3"/>
<comment type="catalytic activity">
    <reaction evidence="12">
        <text>2 a Fe(II)-siderophore + NADP(+) + H(+) = 2 a Fe(III)-siderophore + NADPH</text>
        <dbReference type="Rhea" id="RHEA:28795"/>
        <dbReference type="Rhea" id="RHEA-COMP:11342"/>
        <dbReference type="Rhea" id="RHEA-COMP:11344"/>
        <dbReference type="ChEBI" id="CHEBI:15378"/>
        <dbReference type="ChEBI" id="CHEBI:29033"/>
        <dbReference type="ChEBI" id="CHEBI:29034"/>
        <dbReference type="ChEBI" id="CHEBI:57783"/>
        <dbReference type="ChEBI" id="CHEBI:58349"/>
        <dbReference type="EC" id="1.16.1.9"/>
    </reaction>
</comment>
<dbReference type="InterPro" id="IPR013112">
    <property type="entry name" value="FAD-bd_8"/>
</dbReference>
<feature type="transmembrane region" description="Helical" evidence="13">
    <location>
        <begin position="176"/>
        <end position="199"/>
    </location>
</feature>
<dbReference type="EMBL" id="JAANYQ010000002">
    <property type="protein sequence ID" value="KAF4126048.1"/>
    <property type="molecule type" value="Genomic_DNA"/>
</dbReference>
<dbReference type="InterPro" id="IPR013130">
    <property type="entry name" value="Fe3_Rdtase_TM_dom"/>
</dbReference>
<dbReference type="Pfam" id="PF01794">
    <property type="entry name" value="Ferric_reduct"/>
    <property type="match status" value="1"/>
</dbReference>
<protein>
    <recommendedName>
        <fullName evidence="3">ferric-chelate reductase (NADPH)</fullName>
        <ecNumber evidence="3">1.16.1.9</ecNumber>
    </recommendedName>
</protein>
<evidence type="ECO:0000256" key="5">
    <source>
        <dbReference type="ARBA" id="ARBA00022475"/>
    </source>
</evidence>
<dbReference type="Gene3D" id="3.40.50.80">
    <property type="entry name" value="Nucleotide-binding domain of ferredoxin-NADP reductase (FNR) module"/>
    <property type="match status" value="1"/>
</dbReference>
<keyword evidence="11 13" id="KW-0472">Membrane</keyword>
<evidence type="ECO:0000313" key="15">
    <source>
        <dbReference type="EMBL" id="KAF4126048.1"/>
    </source>
</evidence>
<dbReference type="InterPro" id="IPR013121">
    <property type="entry name" value="Fe_red_NAD-bd_6"/>
</dbReference>
<dbReference type="PROSITE" id="PS51384">
    <property type="entry name" value="FAD_FR"/>
    <property type="match status" value="1"/>
</dbReference>
<dbReference type="SFLD" id="SFLDS00052">
    <property type="entry name" value="Ferric_Reductase_Domain"/>
    <property type="match status" value="1"/>
</dbReference>
<accession>A0A9P5D3D2</accession>
<dbReference type="GO" id="GO:0005886">
    <property type="term" value="C:plasma membrane"/>
    <property type="evidence" value="ECO:0007669"/>
    <property type="project" value="UniProtKB-SubCell"/>
</dbReference>
<evidence type="ECO:0000256" key="8">
    <source>
        <dbReference type="ARBA" id="ARBA00022989"/>
    </source>
</evidence>
<proteinExistence type="inferred from homology"/>
<dbReference type="InterPro" id="IPR017938">
    <property type="entry name" value="Riboflavin_synthase-like_b-brl"/>
</dbReference>
<evidence type="ECO:0000256" key="12">
    <source>
        <dbReference type="ARBA" id="ARBA00048483"/>
    </source>
</evidence>
<dbReference type="InterPro" id="IPR051410">
    <property type="entry name" value="Ferric/Cupric_Reductase"/>
</dbReference>
<dbReference type="SUPFAM" id="SSF63380">
    <property type="entry name" value="Riboflavin synthase domain-like"/>
    <property type="match status" value="1"/>
</dbReference>
<dbReference type="Pfam" id="PF08030">
    <property type="entry name" value="NAD_binding_6"/>
    <property type="match status" value="1"/>
</dbReference>
<evidence type="ECO:0000256" key="4">
    <source>
        <dbReference type="ARBA" id="ARBA00022448"/>
    </source>
</evidence>
<keyword evidence="9" id="KW-0560">Oxidoreductase</keyword>
<keyword evidence="4" id="KW-0813">Transport</keyword>
<keyword evidence="10" id="KW-0406">Ion transport</keyword>
<sequence length="566" mass="62254">MSWPYEFILDLSPEDKQLRRESIAFYALVAHSSAFAPALAYLLFRLGLTLYTRVRGPASYQFVPGSPVAKARQATSLGGLEARWVRLAWWMSDPVYLFGVHYGHRDEWILGSGWAAWMLLLCVLGTGRDYLHLTKRFGLVAVSQMPIQYLLSLKNLNPFCWVFGSSHEQVNRYHRVLGHIIFALVELHVIFYNIFLISAGKWTSRFFAPDVFAGVVASLAMTSLCTTALSVLRNYSYRLFFIVHVIAALVIPPLIWFHAHSARLYLVEALAVFLIDLVVRRITTITSPATVEVVPGTDLIKIEANLPPATLAKYQASPGSHVYLSLPAESRPSQNLTSKSSLLYEFIYNPFTVASTNSDTNTITLVVRNQAGPLTNRLNMLSASDATVQLNVLGPYGAVSKSISNILNGGFDSVLLFAGGVGATFALPIYRAILHEAPSTRVRLIWAIRSAAEATWATASVSGDAAGDSVLADDNVQLFLTGDMGVHEGGRGGGEGLEMSDMRGGGNHKRPNIGGIVDDTFRTGMHDSVAVMVCGPADMARNVRTSLKVWVNKGRRVWWHDETFGW</sequence>
<keyword evidence="8 13" id="KW-1133">Transmembrane helix</keyword>
<dbReference type="OrthoDB" id="10006946at2759"/>
<dbReference type="GO" id="GO:0015677">
    <property type="term" value="P:copper ion import"/>
    <property type="evidence" value="ECO:0007669"/>
    <property type="project" value="TreeGrafter"/>
</dbReference>
<name>A0A9P5D3D2_9HYPO</name>
<feature type="domain" description="FAD-binding FR-type" evidence="14">
    <location>
        <begin position="272"/>
        <end position="402"/>
    </location>
</feature>
<evidence type="ECO:0000256" key="7">
    <source>
        <dbReference type="ARBA" id="ARBA00022982"/>
    </source>
</evidence>
<evidence type="ECO:0000313" key="16">
    <source>
        <dbReference type="Proteomes" id="UP000749293"/>
    </source>
</evidence>
<dbReference type="CDD" id="cd06186">
    <property type="entry name" value="NOX_Duox_like_FAD_NADP"/>
    <property type="match status" value="1"/>
</dbReference>
<keyword evidence="5" id="KW-1003">Cell membrane</keyword>
<evidence type="ECO:0000256" key="6">
    <source>
        <dbReference type="ARBA" id="ARBA00022692"/>
    </source>
</evidence>
<organism evidence="15 16">
    <name type="scientific">Geosmithia morbida</name>
    <dbReference type="NCBI Taxonomy" id="1094350"/>
    <lineage>
        <taxon>Eukaryota</taxon>
        <taxon>Fungi</taxon>
        <taxon>Dikarya</taxon>
        <taxon>Ascomycota</taxon>
        <taxon>Pezizomycotina</taxon>
        <taxon>Sordariomycetes</taxon>
        <taxon>Hypocreomycetidae</taxon>
        <taxon>Hypocreales</taxon>
        <taxon>Bionectriaceae</taxon>
        <taxon>Geosmithia</taxon>
    </lineage>
</organism>
<dbReference type="Pfam" id="PF08022">
    <property type="entry name" value="FAD_binding_8"/>
    <property type="match status" value="1"/>
</dbReference>